<accession>A0ABY6KCY6</accession>
<proteinExistence type="predicted"/>
<sequence length="81" mass="9098">MAYHHLIGSPNQVTLRADRSSRSLTTVARSSEDKQHSQSSPDTQVTHEYGIDGFRTVIWNNVLYPICRLLLTAEKTNILSA</sequence>
<evidence type="ECO:0000313" key="3">
    <source>
        <dbReference type="Proteomes" id="UP001235939"/>
    </source>
</evidence>
<name>A0ABY6KCY6_9ARAC</name>
<dbReference type="Proteomes" id="UP001235939">
    <property type="component" value="Chromosome 04"/>
</dbReference>
<feature type="compositionally biased region" description="Polar residues" evidence="1">
    <location>
        <begin position="37"/>
        <end position="46"/>
    </location>
</feature>
<evidence type="ECO:0000313" key="2">
    <source>
        <dbReference type="EMBL" id="UYV66634.1"/>
    </source>
</evidence>
<evidence type="ECO:0000256" key="1">
    <source>
        <dbReference type="SAM" id="MobiDB-lite"/>
    </source>
</evidence>
<feature type="region of interest" description="Disordered" evidence="1">
    <location>
        <begin position="17"/>
        <end position="46"/>
    </location>
</feature>
<dbReference type="EMBL" id="CP092866">
    <property type="protein sequence ID" value="UYV66634.1"/>
    <property type="molecule type" value="Genomic_DNA"/>
</dbReference>
<organism evidence="2 3">
    <name type="scientific">Cordylochernes scorpioides</name>
    <dbReference type="NCBI Taxonomy" id="51811"/>
    <lineage>
        <taxon>Eukaryota</taxon>
        <taxon>Metazoa</taxon>
        <taxon>Ecdysozoa</taxon>
        <taxon>Arthropoda</taxon>
        <taxon>Chelicerata</taxon>
        <taxon>Arachnida</taxon>
        <taxon>Pseudoscorpiones</taxon>
        <taxon>Cheliferoidea</taxon>
        <taxon>Chernetidae</taxon>
        <taxon>Cordylochernes</taxon>
    </lineage>
</organism>
<reference evidence="2 3" key="1">
    <citation type="submission" date="2022-01" db="EMBL/GenBank/DDBJ databases">
        <title>A chromosomal length assembly of Cordylochernes scorpioides.</title>
        <authorList>
            <person name="Zeh D."/>
            <person name="Zeh J."/>
        </authorList>
    </citation>
    <scope>NUCLEOTIDE SEQUENCE [LARGE SCALE GENOMIC DNA]</scope>
    <source>
        <strain evidence="2">IN4F17</strain>
        <tissue evidence="2">Whole Body</tissue>
    </source>
</reference>
<protein>
    <submittedName>
        <fullName evidence="2">Uncharacterized protein</fullName>
    </submittedName>
</protein>
<keyword evidence="3" id="KW-1185">Reference proteome</keyword>
<gene>
    <name evidence="2" type="ORF">LAZ67_4002407</name>
</gene>